<evidence type="ECO:0000256" key="1">
    <source>
        <dbReference type="ARBA" id="ARBA00004429"/>
    </source>
</evidence>
<feature type="domain" description="Fatty acid desaturase" evidence="13">
    <location>
        <begin position="50"/>
        <end position="252"/>
    </location>
</feature>
<keyword evidence="6" id="KW-0479">Metal-binding</keyword>
<evidence type="ECO:0000256" key="4">
    <source>
        <dbReference type="ARBA" id="ARBA00022519"/>
    </source>
</evidence>
<protein>
    <submittedName>
        <fullName evidence="14">Fatty acid desaturase</fullName>
        <ecNumber evidence="14">1.14.19.-</ecNumber>
    </submittedName>
</protein>
<keyword evidence="10" id="KW-0503">Monooxygenase</keyword>
<comment type="subcellular location">
    <subcellularLocation>
        <location evidence="1">Cell inner membrane</location>
        <topology evidence="1">Multi-pass membrane protein</topology>
    </subcellularLocation>
</comment>
<keyword evidence="4" id="KW-0997">Cell inner membrane</keyword>
<evidence type="ECO:0000256" key="2">
    <source>
        <dbReference type="ARBA" id="ARBA00010823"/>
    </source>
</evidence>
<name>A0ABV4TRU5_9GAMM</name>
<dbReference type="InterPro" id="IPR033885">
    <property type="entry name" value="AlkB/XylM"/>
</dbReference>
<dbReference type="InterPro" id="IPR005804">
    <property type="entry name" value="FA_desaturase_dom"/>
</dbReference>
<comment type="similarity">
    <text evidence="2">Belongs to the fatty acid desaturase type 1 family. AlkB subfamily.</text>
</comment>
<dbReference type="PANTHER" id="PTHR38674">
    <property type="entry name" value="ALKANE 1-MONOOXYGENASE 1"/>
    <property type="match status" value="1"/>
</dbReference>
<evidence type="ECO:0000256" key="9">
    <source>
        <dbReference type="ARBA" id="ARBA00023004"/>
    </source>
</evidence>
<evidence type="ECO:0000313" key="15">
    <source>
        <dbReference type="Proteomes" id="UP001575181"/>
    </source>
</evidence>
<dbReference type="RefSeq" id="WP_373654852.1">
    <property type="nucleotide sequence ID" value="NZ_JBGUAW010000002.1"/>
</dbReference>
<evidence type="ECO:0000256" key="11">
    <source>
        <dbReference type="ARBA" id="ARBA00023136"/>
    </source>
</evidence>
<keyword evidence="3" id="KW-1003">Cell membrane</keyword>
<comment type="caution">
    <text evidence="14">The sequence shown here is derived from an EMBL/GenBank/DDBJ whole genome shotgun (WGS) entry which is preliminary data.</text>
</comment>
<keyword evidence="5 12" id="KW-0812">Transmembrane</keyword>
<evidence type="ECO:0000256" key="12">
    <source>
        <dbReference type="SAM" id="Phobius"/>
    </source>
</evidence>
<evidence type="ECO:0000256" key="8">
    <source>
        <dbReference type="ARBA" id="ARBA00023002"/>
    </source>
</evidence>
<evidence type="ECO:0000259" key="13">
    <source>
        <dbReference type="Pfam" id="PF00487"/>
    </source>
</evidence>
<evidence type="ECO:0000256" key="6">
    <source>
        <dbReference type="ARBA" id="ARBA00022723"/>
    </source>
</evidence>
<keyword evidence="7 12" id="KW-1133">Transmembrane helix</keyword>
<dbReference type="GO" id="GO:0016491">
    <property type="term" value="F:oxidoreductase activity"/>
    <property type="evidence" value="ECO:0007669"/>
    <property type="project" value="UniProtKB-KW"/>
</dbReference>
<evidence type="ECO:0000256" key="3">
    <source>
        <dbReference type="ARBA" id="ARBA00022475"/>
    </source>
</evidence>
<feature type="transmembrane region" description="Helical" evidence="12">
    <location>
        <begin position="156"/>
        <end position="189"/>
    </location>
</feature>
<dbReference type="EC" id="1.14.19.-" evidence="14"/>
<keyword evidence="15" id="KW-1185">Reference proteome</keyword>
<dbReference type="Proteomes" id="UP001575181">
    <property type="component" value="Unassembled WGS sequence"/>
</dbReference>
<accession>A0ABV4TRU5</accession>
<organism evidence="14 15">
    <name type="scientific">Thiohalorhabdus methylotrophus</name>
    <dbReference type="NCBI Taxonomy" id="3242694"/>
    <lineage>
        <taxon>Bacteria</taxon>
        <taxon>Pseudomonadati</taxon>
        <taxon>Pseudomonadota</taxon>
        <taxon>Gammaproteobacteria</taxon>
        <taxon>Thiohalorhabdales</taxon>
        <taxon>Thiohalorhabdaceae</taxon>
        <taxon>Thiohalorhabdus</taxon>
    </lineage>
</organism>
<keyword evidence="9" id="KW-0408">Iron</keyword>
<evidence type="ECO:0000313" key="14">
    <source>
        <dbReference type="EMBL" id="MFA9460060.1"/>
    </source>
</evidence>
<feature type="transmembrane region" description="Helical" evidence="12">
    <location>
        <begin position="77"/>
        <end position="98"/>
    </location>
</feature>
<reference evidence="14 15" key="1">
    <citation type="submission" date="2024-08" db="EMBL/GenBank/DDBJ databases">
        <title>Whole-genome sequencing of halo(alkali)philic microorganisms from hypersaline lakes.</title>
        <authorList>
            <person name="Sorokin D.Y."/>
            <person name="Merkel A.Y."/>
            <person name="Messina E."/>
            <person name="Yakimov M."/>
        </authorList>
    </citation>
    <scope>NUCLEOTIDE SEQUENCE [LARGE SCALE GENOMIC DNA]</scope>
    <source>
        <strain evidence="14 15">Cl-TMA</strain>
    </source>
</reference>
<sequence>MYAMLPIFMALQLALAARVYSYMAGVPMGITEFFGIPIQMGTTGAELVGATISAGIWLGMGIIFGHELAHTKKGFTFWLARWTMALSGAASFCFAHVYNHHTDLGTDDDPATAPRGRNLYKHTVISFLGQSKFAYRLEKGRLNRRKTPFFSPQNRWLRGYAMSIPTVALFFWAGGWIGIVSMLAIWAIANLELEALNYMEHYGLIREKGAPIEYRHSWDNSTMLTGMAFIEIGRQADHHDRGETSFWNLQPVGAPDTGWGYLTLFPLTLTPPLWHAYMKRKLAEWDRDFASPEEKALAAQVNRQVGYPVVESSGKAAAA</sequence>
<dbReference type="PANTHER" id="PTHR38674:SF1">
    <property type="entry name" value="ALKANE 1-MONOOXYGENASE 1"/>
    <property type="match status" value="1"/>
</dbReference>
<proteinExistence type="inferred from homology"/>
<evidence type="ECO:0000256" key="10">
    <source>
        <dbReference type="ARBA" id="ARBA00023033"/>
    </source>
</evidence>
<keyword evidence="11 12" id="KW-0472">Membrane</keyword>
<keyword evidence="8 14" id="KW-0560">Oxidoreductase</keyword>
<gene>
    <name evidence="14" type="ORF">ACERLL_04410</name>
</gene>
<evidence type="ECO:0000256" key="5">
    <source>
        <dbReference type="ARBA" id="ARBA00022692"/>
    </source>
</evidence>
<feature type="transmembrane region" description="Helical" evidence="12">
    <location>
        <begin position="45"/>
        <end position="65"/>
    </location>
</feature>
<dbReference type="Pfam" id="PF00487">
    <property type="entry name" value="FA_desaturase"/>
    <property type="match status" value="1"/>
</dbReference>
<evidence type="ECO:0000256" key="7">
    <source>
        <dbReference type="ARBA" id="ARBA00022989"/>
    </source>
</evidence>
<dbReference type="EMBL" id="JBGUAW010000002">
    <property type="protein sequence ID" value="MFA9460060.1"/>
    <property type="molecule type" value="Genomic_DNA"/>
</dbReference>